<dbReference type="EMBL" id="LIAE01010633">
    <property type="protein sequence ID" value="PAV57551.1"/>
    <property type="molecule type" value="Genomic_DNA"/>
</dbReference>
<reference evidence="4 5" key="1">
    <citation type="journal article" date="2017" name="Curr. Biol.">
        <title>Genome architecture and evolution of a unichromosomal asexual nematode.</title>
        <authorList>
            <person name="Fradin H."/>
            <person name="Zegar C."/>
            <person name="Gutwein M."/>
            <person name="Lucas J."/>
            <person name="Kovtun M."/>
            <person name="Corcoran D."/>
            <person name="Baugh L.R."/>
            <person name="Kiontke K."/>
            <person name="Gunsalus K."/>
            <person name="Fitch D.H."/>
            <person name="Piano F."/>
        </authorList>
    </citation>
    <scope>NUCLEOTIDE SEQUENCE [LARGE SCALE GENOMIC DNA]</scope>
    <source>
        <strain evidence="4">PF1309</strain>
    </source>
</reference>
<dbReference type="InterPro" id="IPR027302">
    <property type="entry name" value="Gln_synth_N_conserv_site"/>
</dbReference>
<proteinExistence type="inferred from homology"/>
<dbReference type="GO" id="GO:0006542">
    <property type="term" value="P:glutamine biosynthetic process"/>
    <property type="evidence" value="ECO:0007669"/>
    <property type="project" value="InterPro"/>
</dbReference>
<dbReference type="SUPFAM" id="SSF54368">
    <property type="entry name" value="Glutamine synthetase, N-terminal domain"/>
    <property type="match status" value="1"/>
</dbReference>
<dbReference type="PANTHER" id="PTHR20852">
    <property type="entry name" value="GLUTAMINE SYNTHETASE"/>
    <property type="match status" value="1"/>
</dbReference>
<gene>
    <name evidence="4" type="ORF">WR25_02301</name>
</gene>
<dbReference type="AlphaFoldDB" id="A0A2A2J7E0"/>
<evidence type="ECO:0000256" key="1">
    <source>
        <dbReference type="PROSITE-ProRule" id="PRU01330"/>
    </source>
</evidence>
<dbReference type="InterPro" id="IPR008147">
    <property type="entry name" value="Gln_synt_N"/>
</dbReference>
<dbReference type="PROSITE" id="PS00180">
    <property type="entry name" value="GLNA_1"/>
    <property type="match status" value="1"/>
</dbReference>
<dbReference type="Proteomes" id="UP000218231">
    <property type="component" value="Unassembled WGS sequence"/>
</dbReference>
<dbReference type="PANTHER" id="PTHR20852:SF96">
    <property type="entry name" value="GLUTAMINE SYNTHETASE-RELATED"/>
    <property type="match status" value="1"/>
</dbReference>
<comment type="similarity">
    <text evidence="1">Belongs to the glutamine synthetase family.</text>
</comment>
<comment type="caution">
    <text evidence="4">The sequence shown here is derived from an EMBL/GenBank/DDBJ whole genome shotgun (WGS) entry which is preliminary data.</text>
</comment>
<dbReference type="STRING" id="2018661.A0A2A2J7E0"/>
<accession>A0A2A2J7E0</accession>
<keyword evidence="5" id="KW-1185">Reference proteome</keyword>
<dbReference type="InterPro" id="IPR036651">
    <property type="entry name" value="Gln_synt_N_sf"/>
</dbReference>
<evidence type="ECO:0000256" key="2">
    <source>
        <dbReference type="SAM" id="MobiDB-lite"/>
    </source>
</evidence>
<dbReference type="GO" id="GO:0004356">
    <property type="term" value="F:glutamine synthetase activity"/>
    <property type="evidence" value="ECO:0007669"/>
    <property type="project" value="InterPro"/>
</dbReference>
<dbReference type="PROSITE" id="PS51986">
    <property type="entry name" value="GS_BETA_GRASP"/>
    <property type="match status" value="1"/>
</dbReference>
<dbReference type="Gene3D" id="3.10.20.70">
    <property type="entry name" value="Glutamine synthetase, N-terminal domain"/>
    <property type="match status" value="1"/>
</dbReference>
<sequence>MTHLNDETSMPLAKPTVHMFLGLKPHPTKCQAKSNSQKIDKNTKKSKMGGVKKRKVANATYIWTDGTGECVRSKTRTFDEIPDSVEAYPLWNYDGSSTGQAAGRDSDVFLRAGLEKKKVEPLNFGDLDLHDNVTRRNIL</sequence>
<feature type="domain" description="GS beta-grasp" evidence="3">
    <location>
        <begin position="57"/>
        <end position="139"/>
    </location>
</feature>
<evidence type="ECO:0000313" key="5">
    <source>
        <dbReference type="Proteomes" id="UP000218231"/>
    </source>
</evidence>
<evidence type="ECO:0000313" key="4">
    <source>
        <dbReference type="EMBL" id="PAV57551.1"/>
    </source>
</evidence>
<evidence type="ECO:0000259" key="3">
    <source>
        <dbReference type="PROSITE" id="PS51986"/>
    </source>
</evidence>
<protein>
    <recommendedName>
        <fullName evidence="3">GS beta-grasp domain-containing protein</fullName>
    </recommendedName>
</protein>
<dbReference type="GO" id="GO:0005737">
    <property type="term" value="C:cytoplasm"/>
    <property type="evidence" value="ECO:0007669"/>
    <property type="project" value="TreeGrafter"/>
</dbReference>
<dbReference type="InterPro" id="IPR050292">
    <property type="entry name" value="Glutamine_Synthetase"/>
</dbReference>
<name>A0A2A2J7E0_9BILA</name>
<dbReference type="OrthoDB" id="1936100at2759"/>
<feature type="region of interest" description="Disordered" evidence="2">
    <location>
        <begin position="27"/>
        <end position="51"/>
    </location>
</feature>
<organism evidence="4 5">
    <name type="scientific">Diploscapter pachys</name>
    <dbReference type="NCBI Taxonomy" id="2018661"/>
    <lineage>
        <taxon>Eukaryota</taxon>
        <taxon>Metazoa</taxon>
        <taxon>Ecdysozoa</taxon>
        <taxon>Nematoda</taxon>
        <taxon>Chromadorea</taxon>
        <taxon>Rhabditida</taxon>
        <taxon>Rhabditina</taxon>
        <taxon>Rhabditomorpha</taxon>
        <taxon>Rhabditoidea</taxon>
        <taxon>Rhabditidae</taxon>
        <taxon>Diploscapter</taxon>
    </lineage>
</organism>